<proteinExistence type="predicted"/>
<feature type="domain" description="Tudor" evidence="1">
    <location>
        <begin position="1501"/>
        <end position="1559"/>
    </location>
</feature>
<organism evidence="2 3">
    <name type="scientific">Myripristis murdjan</name>
    <name type="common">pinecone soldierfish</name>
    <dbReference type="NCBI Taxonomy" id="586833"/>
    <lineage>
        <taxon>Eukaryota</taxon>
        <taxon>Metazoa</taxon>
        <taxon>Chordata</taxon>
        <taxon>Craniata</taxon>
        <taxon>Vertebrata</taxon>
        <taxon>Euteleostomi</taxon>
        <taxon>Actinopterygii</taxon>
        <taxon>Neopterygii</taxon>
        <taxon>Teleostei</taxon>
        <taxon>Neoteleostei</taxon>
        <taxon>Acanthomorphata</taxon>
        <taxon>Holocentriformes</taxon>
        <taxon>Holocentridae</taxon>
        <taxon>Myripristis</taxon>
    </lineage>
</organism>
<dbReference type="InterPro" id="IPR002999">
    <property type="entry name" value="Tudor"/>
</dbReference>
<feature type="domain" description="Tudor" evidence="1">
    <location>
        <begin position="1272"/>
        <end position="1330"/>
    </location>
</feature>
<dbReference type="SMART" id="SM00333">
    <property type="entry name" value="TUDOR"/>
    <property type="match status" value="8"/>
</dbReference>
<feature type="domain" description="Tudor" evidence="1">
    <location>
        <begin position="1729"/>
        <end position="1787"/>
    </location>
</feature>
<feature type="domain" description="Tudor" evidence="1">
    <location>
        <begin position="574"/>
        <end position="632"/>
    </location>
</feature>
<accession>A0A668AAA8</accession>
<dbReference type="InParanoid" id="A0A668AAA8"/>
<reference evidence="2" key="2">
    <citation type="submission" date="2025-08" db="UniProtKB">
        <authorList>
            <consortium name="Ensembl"/>
        </authorList>
    </citation>
    <scope>IDENTIFICATION</scope>
</reference>
<sequence length="1877" mass="210685">MCSIPGLPTPGSEVPVFITRVNLTPNCGLVEIWANIDDGRKHMYEQMRKEIQVPKEKFCESDGKPGDLCLVHINETWHRARIVSINSQNYNVFLIDKGQPHTATSKTLAWGKNDCFLLSPETESCVLANALSLENNWSERATKFLKSLPGKKFNGLVQDVLMPYRTILLDIPIVSKHIYKSGFARKIPVTEFKSIVHSSLLSKGEDSRVCHLQQEESLNDNGCQLQMFGQYLYPELLTDTFETVEVTEVTDPQHIFCKLIIFSKALKTLSKQIQQHYEENSAFGKAQPQVCGTPCAARGHNGKWHRSLLKQDAMTNDGAVEVLHVDHGKSELLPVGDIRPLHEKFLKMPVFTYFCALDGIKENRGWTVDQIDYLKSVLLHQRVVAKFEHHSIPDHIYYVTLYAGDGICINSSFIERAAFSPDSKTSQESNHHGDPTSSFLKTLGEESSIGFQNKINSNVNGSDTNISPCFKNLKVNVSTDDASRLGKNAGIETVRTEKHPDPIIQNNGHASPCYPSVMQNLPPEHLFPTGSDVNIKISYIESLEKFWCQTADSSDSLGSLMQDMQNHYASSHPQSLVESICVARHPDNGMWYRAKISNCNSPVMEVRFIDYGETRRVPMQDLRPIDPSFLQLNAQAFQCCLFNLKNPTNPTVATWSDAEFQTFTDSAASSSQALKCIVKSVRPDTQGLSLHVVDIETPSESVCKLLAQKCPQAGATMKVPPLVTSDAYKYSTHDIEVGGKEKIWVTCSKTVNHFYCQLDRNSHLFDKLTENVNQLISQAQFTDHPLQLNSVCLARYTDNQWYRGQITAVSPNLRVHFVDYGDTLKVNKSDICPFPTEASHVKSVPVQAISLGLFSVPANVPQKVNQWFAHHAIGHCFAISVVAKDGKGKLIVELYDGSLNVNAKVRERIATVKREETGFAQQTDQQHRESAKQTTFHVPRGDLQTQEHMNVSPLKNENKQKVHSSDAACIGAEQRTDTQAVPHISLPEGTYGKALDERSKQTSRRARITDLPLRVINQGLSAEVYISHFSSPLRFFVQLQREESEMHSLLEKLNECQPLDDILNSSDLQIGDLLNAEYPGNGSRHRAAVRHKFEDNTVHVEFIDFGNEATVPCVKTSYLDKEFALCPKFSIPCTLGGLNNKHVKLEEKAISLFRRDTAENPKYTFKCTFIKETEHNWDVILEDQNTVLAETFLQSGQTGSNMTQLICTTDVKTCKYKEANISHNKLEEVYASCIVGPHYFWCQHANTEDLTQVSRLAQEAGQAKQGMIAVETLGPGSPCLALFDSDKQWYRAQVIGKTDNTLSVVFIDYGNESELDIKDVRRVPPNLLEKAPCAFLCSLYGFDESKGIWEDSAFDDFYSLLVDKPLNVTVLGMEDHLESGVSQYKVKLESGNMDVNTRMEKYWKGSSTEQDVAKDPESETLKTEQNMTNMTTFNCAKEDVNTCKYRKANISLNKMEEVYASSIVGPHYFWCQYANVDDLNQVSRLAQEAGQAEQGMMVPETLGPGSPCLALFDSDKQWYRAQVIGKTDNILSVLFIDYGNESEIDIKDMRQIPPTLLEKAPCAFLCSLYGFDESKGIWEDSAFDDFYSLLVDKPLNVTAFGMEDHLEGGVPQYKVKLESGNMDVNTAMEKHWKQSSTEQDVAEHSEFKTVKSGQNELNMTQLNGTKENMNNCKCEEANVSHNKMDVYASCVVGPHYFWCQYANTEHLNQVSKLAQEAGQSEQGMMVPKTLGPGSPCLALFDSDKQWYRAQVIRKSDSTISVVFIDYGNESEVDIKDVRQIPPTLLEKAPCAFLCSLYGFDESKGIWDDSAFDDFYHLVVDKPLKVIAFGMEDHLESGVPQYKVKLESGNMDVNTRMEKYWKGFATEHTAAASPESGQ</sequence>
<reference evidence="2" key="3">
    <citation type="submission" date="2025-09" db="UniProtKB">
        <authorList>
            <consortium name="Ensembl"/>
        </authorList>
    </citation>
    <scope>IDENTIFICATION</scope>
</reference>
<feature type="domain" description="Tudor" evidence="1">
    <location>
        <begin position="1067"/>
        <end position="1126"/>
    </location>
</feature>
<dbReference type="PANTHER" id="PTHR22948">
    <property type="entry name" value="TUDOR DOMAIN CONTAINING PROTEIN"/>
    <property type="match status" value="1"/>
</dbReference>
<evidence type="ECO:0000313" key="2">
    <source>
        <dbReference type="Ensembl" id="ENSMMDP00005051705.1"/>
    </source>
</evidence>
<dbReference type="GeneTree" id="ENSGT00940000159049"/>
<dbReference type="PANTHER" id="PTHR22948:SF76">
    <property type="entry name" value="FI20010P1-RELATED"/>
    <property type="match status" value="1"/>
</dbReference>
<dbReference type="Proteomes" id="UP000472263">
    <property type="component" value="Chromosome 22"/>
</dbReference>
<dbReference type="FunFam" id="2.30.30.140:FF:000018">
    <property type="entry name" value="Serine/threonine-protein kinase 31"/>
    <property type="match status" value="2"/>
</dbReference>
<dbReference type="Gene3D" id="2.40.50.90">
    <property type="match status" value="7"/>
</dbReference>
<dbReference type="InterPro" id="IPR035437">
    <property type="entry name" value="SNase_OB-fold_sf"/>
</dbReference>
<keyword evidence="3" id="KW-1185">Reference proteome</keyword>
<dbReference type="PROSITE" id="PS50304">
    <property type="entry name" value="TUDOR"/>
    <property type="match status" value="7"/>
</dbReference>
<feature type="domain" description="Tudor" evidence="1">
    <location>
        <begin position="785"/>
        <end position="841"/>
    </location>
</feature>
<name>A0A668AAA8_9TELE</name>
<reference evidence="2" key="1">
    <citation type="submission" date="2019-06" db="EMBL/GenBank/DDBJ databases">
        <authorList>
            <consortium name="Wellcome Sanger Institute Data Sharing"/>
        </authorList>
    </citation>
    <scope>NUCLEOTIDE SEQUENCE [LARGE SCALE GENOMIC DNA]</scope>
</reference>
<evidence type="ECO:0000259" key="1">
    <source>
        <dbReference type="PROSITE" id="PS50304"/>
    </source>
</evidence>
<dbReference type="SUPFAM" id="SSF63748">
    <property type="entry name" value="Tudor/PWWP/MBT"/>
    <property type="match status" value="8"/>
</dbReference>
<dbReference type="Ensembl" id="ENSMMDT00005052717.1">
    <property type="protein sequence ID" value="ENSMMDP00005051705.1"/>
    <property type="gene ID" value="ENSMMDG00005023364.1"/>
</dbReference>
<dbReference type="InterPro" id="IPR050621">
    <property type="entry name" value="Tudor_domain_containing"/>
</dbReference>
<feature type="domain" description="Tudor" evidence="1">
    <location>
        <begin position="288"/>
        <end position="348"/>
    </location>
</feature>
<evidence type="ECO:0000313" key="3">
    <source>
        <dbReference type="Proteomes" id="UP000472263"/>
    </source>
</evidence>
<dbReference type="Gene3D" id="2.30.30.140">
    <property type="match status" value="8"/>
</dbReference>
<dbReference type="Pfam" id="PF00567">
    <property type="entry name" value="TUDOR"/>
    <property type="match status" value="8"/>
</dbReference>
<protein>
    <submittedName>
        <fullName evidence="2">Si:ch211-189e2.3</fullName>
    </submittedName>
</protein>